<dbReference type="OMA" id="PTSINKN"/>
<proteinExistence type="predicted"/>
<feature type="domain" description="RNA helicase C-terminal" evidence="6">
    <location>
        <begin position="141"/>
        <end position="196"/>
    </location>
</feature>
<comment type="catalytic activity">
    <reaction evidence="4">
        <text>ATP + H2O = ADP + phosphate + H(+)</text>
        <dbReference type="Rhea" id="RHEA:13065"/>
        <dbReference type="ChEBI" id="CHEBI:15377"/>
        <dbReference type="ChEBI" id="CHEBI:15378"/>
        <dbReference type="ChEBI" id="CHEBI:30616"/>
        <dbReference type="ChEBI" id="CHEBI:43474"/>
        <dbReference type="ChEBI" id="CHEBI:456216"/>
        <dbReference type="EC" id="3.6.4.13"/>
    </reaction>
</comment>
<evidence type="ECO:0000256" key="2">
    <source>
        <dbReference type="ARBA" id="ARBA00022801"/>
    </source>
</evidence>
<dbReference type="EC" id="3.6.4.13" evidence="1"/>
<dbReference type="Pfam" id="PF26026">
    <property type="entry name" value="RNA_hel_CTD"/>
    <property type="match status" value="1"/>
</dbReference>
<evidence type="ECO:0000256" key="3">
    <source>
        <dbReference type="ARBA" id="ARBA00022806"/>
    </source>
</evidence>
<reference evidence="7" key="2">
    <citation type="submission" date="2025-09" db="UniProtKB">
        <authorList>
            <consortium name="Ensembl"/>
        </authorList>
    </citation>
    <scope>IDENTIFICATION</scope>
</reference>
<evidence type="ECO:0000313" key="8">
    <source>
        <dbReference type="Proteomes" id="UP000694388"/>
    </source>
</evidence>
<dbReference type="GeneTree" id="ENSGT00940000157286"/>
<keyword evidence="2" id="KW-0378">Hydrolase</keyword>
<dbReference type="InterPro" id="IPR059023">
    <property type="entry name" value="RNA_hel_CTD"/>
</dbReference>
<dbReference type="InterPro" id="IPR011709">
    <property type="entry name" value="DEAD-box_helicase_OB_fold"/>
</dbReference>
<evidence type="ECO:0000256" key="4">
    <source>
        <dbReference type="ARBA" id="ARBA00047984"/>
    </source>
</evidence>
<dbReference type="AlphaFoldDB" id="A0A8C4QGW3"/>
<dbReference type="Proteomes" id="UP000694388">
    <property type="component" value="Unplaced"/>
</dbReference>
<feature type="domain" description="DEAD-box helicase OB fold" evidence="5">
    <location>
        <begin position="41"/>
        <end position="133"/>
    </location>
</feature>
<keyword evidence="8" id="KW-1185">Reference proteome</keyword>
<organism evidence="7 8">
    <name type="scientific">Eptatretus burgeri</name>
    <name type="common">Inshore hagfish</name>
    <dbReference type="NCBI Taxonomy" id="7764"/>
    <lineage>
        <taxon>Eukaryota</taxon>
        <taxon>Metazoa</taxon>
        <taxon>Chordata</taxon>
        <taxon>Craniata</taxon>
        <taxon>Vertebrata</taxon>
        <taxon>Cyclostomata</taxon>
        <taxon>Myxini</taxon>
        <taxon>Myxiniformes</taxon>
        <taxon>Myxinidae</taxon>
        <taxon>Eptatretinae</taxon>
        <taxon>Eptatretus</taxon>
    </lineage>
</organism>
<evidence type="ECO:0000259" key="5">
    <source>
        <dbReference type="Pfam" id="PF07717"/>
    </source>
</evidence>
<keyword evidence="3" id="KW-0347">Helicase</keyword>
<keyword evidence="3" id="KW-0067">ATP-binding</keyword>
<reference evidence="7" key="1">
    <citation type="submission" date="2025-08" db="UniProtKB">
        <authorList>
            <consortium name="Ensembl"/>
        </authorList>
    </citation>
    <scope>IDENTIFICATION</scope>
</reference>
<keyword evidence="3" id="KW-0547">Nucleotide-binding</keyword>
<name>A0A8C4QGW3_EPTBU</name>
<sequence length="203" mass="22100">MEGLQKELIKLMEVAGFSDHQSNNMTSSPAPNLSEADVLVLKAILTAGLYDNVGRVIPKTQSPADPSDAPGTEHSCVVETVRGTACIHPASVTRNLSRPCLLLYQEKVKLSRVFLSNCSVVSPISIMLFGGDISVHHRQRLVGVDGRIYFRAPARVGVIFKELRSSVDTALERKLAEPQLSLEGDPTVRIILELIRTENVSGI</sequence>
<evidence type="ECO:0000259" key="6">
    <source>
        <dbReference type="Pfam" id="PF26026"/>
    </source>
</evidence>
<protein>
    <recommendedName>
        <fullName evidence="1">RNA helicase</fullName>
        <ecNumber evidence="1">3.6.4.13</ecNumber>
    </recommendedName>
</protein>
<evidence type="ECO:0000256" key="1">
    <source>
        <dbReference type="ARBA" id="ARBA00012552"/>
    </source>
</evidence>
<dbReference type="Ensembl" id="ENSEBUT00000015879.1">
    <property type="protein sequence ID" value="ENSEBUP00000015303.1"/>
    <property type="gene ID" value="ENSEBUG00000009647.1"/>
</dbReference>
<dbReference type="Pfam" id="PF07717">
    <property type="entry name" value="OB_NTP_bind"/>
    <property type="match status" value="1"/>
</dbReference>
<accession>A0A8C4QGW3</accession>
<evidence type="ECO:0000313" key="7">
    <source>
        <dbReference type="Ensembl" id="ENSEBUP00000015303.1"/>
    </source>
</evidence>